<dbReference type="SUPFAM" id="SSF56399">
    <property type="entry name" value="ADP-ribosylation"/>
    <property type="match status" value="1"/>
</dbReference>
<dbReference type="RefSeq" id="WP_144973199.1">
    <property type="nucleotide sequence ID" value="NZ_CP036289.1"/>
</dbReference>
<reference evidence="7" key="1">
    <citation type="submission" date="2019-02" db="EMBL/GenBank/DDBJ databases">
        <title>Deep-cultivation of Planctomycetes and their phenomic and genomic characterization uncovers novel biology.</title>
        <authorList>
            <person name="Wiegand S."/>
            <person name="Jogler M."/>
            <person name="Boedeker C."/>
            <person name="Pinto D."/>
            <person name="Vollmers J."/>
            <person name="Rivas-Marin E."/>
            <person name="Kohn T."/>
            <person name="Peeters S.H."/>
            <person name="Heuer A."/>
            <person name="Rast P."/>
            <person name="Oberbeckmann S."/>
            <person name="Bunk B."/>
            <person name="Jeske O."/>
            <person name="Meyerdierks A."/>
            <person name="Storesund J.E."/>
            <person name="Kallscheuer N."/>
            <person name="Luecker S."/>
            <person name="Lage O.M."/>
            <person name="Pohl T."/>
            <person name="Merkel B.J."/>
            <person name="Hornburger P."/>
            <person name="Mueller R.-W."/>
            <person name="Bruemmer F."/>
            <person name="Labrenz M."/>
            <person name="Spormann A.M."/>
            <person name="Op den Camp H."/>
            <person name="Overmann J."/>
            <person name="Amann R."/>
            <person name="Jetten M.S.M."/>
            <person name="Mascher T."/>
            <person name="Medema M.H."/>
            <person name="Devos D.P."/>
            <person name="Kaster A.-K."/>
            <person name="Ovreas L."/>
            <person name="Rohde M."/>
            <person name="Galperin M.Y."/>
            <person name="Jogler C."/>
        </authorList>
    </citation>
    <scope>NUCLEOTIDE SEQUENCE [LARGE SCALE GENOMIC DNA]</scope>
    <source>
        <strain evidence="7">Pan97</strain>
    </source>
</reference>
<dbReference type="AlphaFoldDB" id="A0A518C8V3"/>
<protein>
    <recommendedName>
        <fullName evidence="5">Probable RNA 2'-phosphotransferase</fullName>
        <ecNumber evidence="5">2.7.1.-</ecNumber>
    </recommendedName>
</protein>
<dbReference type="Pfam" id="PF01885">
    <property type="entry name" value="PTS_2-RNA"/>
    <property type="match status" value="1"/>
</dbReference>
<comment type="function">
    <text evidence="4 5">Removes the 2'-phosphate from RNA via an intermediate in which the phosphate is ADP-ribosylated by NAD followed by a presumed transesterification to release the RNA and generate ADP-ribose 1''-2''-cyclic phosphate (APPR&gt;P). May function as an ADP-ribosylase.</text>
</comment>
<dbReference type="KEGG" id="bvo:Pan97_26870"/>
<dbReference type="HAMAP" id="MF_00299">
    <property type="entry name" value="KptA"/>
    <property type="match status" value="1"/>
</dbReference>
<sequence>MNAEKLKKISKRMSYILRHQPDSVGLTLSPGGWVAVEDLLAALKISREQLNEVVVTNDKQRFEYSEDASQIRARQGHSTLVDLQYEAATPPNLLFRGTATRFLHSIFEKGLIKGNRHHVHLSIDRETMIAVGSRHGKPVVLEVNAKQMVNDGSQFYVTGNHVWLTDHVPPQYLREFP</sequence>
<dbReference type="InterPro" id="IPR022928">
    <property type="entry name" value="RNA_2'-PTrans_KptA"/>
</dbReference>
<evidence type="ECO:0000256" key="2">
    <source>
        <dbReference type="ARBA" id="ARBA00022679"/>
    </source>
</evidence>
<dbReference type="Gene3D" id="1.10.10.970">
    <property type="entry name" value="RNA 2'-phosphotransferase, Tpt1/KptA family, N-terminal domain"/>
    <property type="match status" value="1"/>
</dbReference>
<name>A0A518C8V3_9BACT</name>
<evidence type="ECO:0000313" key="6">
    <source>
        <dbReference type="EMBL" id="QDU75653.1"/>
    </source>
</evidence>
<gene>
    <name evidence="5" type="primary">kptA</name>
    <name evidence="6" type="ORF">Pan97_26870</name>
</gene>
<dbReference type="EC" id="2.7.1.-" evidence="5"/>
<dbReference type="NCBIfam" id="NF002014">
    <property type="entry name" value="PRK00819.1-4"/>
    <property type="match status" value="1"/>
</dbReference>
<keyword evidence="3 5" id="KW-0520">NAD</keyword>
<keyword evidence="7" id="KW-1185">Reference proteome</keyword>
<dbReference type="GO" id="GO:0000215">
    <property type="term" value="F:tRNA 2'-phosphotransferase activity"/>
    <property type="evidence" value="ECO:0007669"/>
    <property type="project" value="TreeGrafter"/>
</dbReference>
<proteinExistence type="inferred from homology"/>
<dbReference type="PANTHER" id="PTHR12684:SF2">
    <property type="entry name" value="TRNA 2'-PHOSPHOTRANSFERASE 1"/>
    <property type="match status" value="1"/>
</dbReference>
<dbReference type="Gene3D" id="3.20.170.30">
    <property type="match status" value="1"/>
</dbReference>
<dbReference type="PANTHER" id="PTHR12684">
    <property type="entry name" value="PUTATIVE PHOSPHOTRANSFERASE"/>
    <property type="match status" value="1"/>
</dbReference>
<dbReference type="OrthoDB" id="4537997at2"/>
<dbReference type="GO" id="GO:0006388">
    <property type="term" value="P:tRNA splicing, via endonucleolytic cleavage and ligation"/>
    <property type="evidence" value="ECO:0007669"/>
    <property type="project" value="UniProtKB-UniRule"/>
</dbReference>
<dbReference type="EMBL" id="CP036289">
    <property type="protein sequence ID" value="QDU75653.1"/>
    <property type="molecule type" value="Genomic_DNA"/>
</dbReference>
<accession>A0A518C8V3</accession>
<dbReference type="Proteomes" id="UP000318626">
    <property type="component" value="Chromosome"/>
</dbReference>
<evidence type="ECO:0000313" key="7">
    <source>
        <dbReference type="Proteomes" id="UP000318626"/>
    </source>
</evidence>
<dbReference type="InterPro" id="IPR042080">
    <property type="entry name" value="RNA_2'-PTrans_N"/>
</dbReference>
<keyword evidence="2 5" id="KW-0808">Transferase</keyword>
<evidence type="ECO:0000256" key="4">
    <source>
        <dbReference type="ARBA" id="ARBA00025212"/>
    </source>
</evidence>
<comment type="similarity">
    <text evidence="1 5">Belongs to the KptA/TPT1 family.</text>
</comment>
<organism evidence="6 7">
    <name type="scientific">Bremerella volcania</name>
    <dbReference type="NCBI Taxonomy" id="2527984"/>
    <lineage>
        <taxon>Bacteria</taxon>
        <taxon>Pseudomonadati</taxon>
        <taxon>Planctomycetota</taxon>
        <taxon>Planctomycetia</taxon>
        <taxon>Pirellulales</taxon>
        <taxon>Pirellulaceae</taxon>
        <taxon>Bremerella</taxon>
    </lineage>
</organism>
<dbReference type="InterPro" id="IPR002745">
    <property type="entry name" value="Ptrans_KptA/Tpt1"/>
</dbReference>
<dbReference type="GO" id="GO:0003950">
    <property type="term" value="F:NAD+ poly-ADP-ribosyltransferase activity"/>
    <property type="evidence" value="ECO:0007669"/>
    <property type="project" value="InterPro"/>
</dbReference>
<evidence type="ECO:0000256" key="1">
    <source>
        <dbReference type="ARBA" id="ARBA00009836"/>
    </source>
</evidence>
<evidence type="ECO:0000256" key="3">
    <source>
        <dbReference type="ARBA" id="ARBA00023027"/>
    </source>
</evidence>
<evidence type="ECO:0000256" key="5">
    <source>
        <dbReference type="HAMAP-Rule" id="MF_00299"/>
    </source>
</evidence>
<dbReference type="InterPro" id="IPR042081">
    <property type="entry name" value="RNA_2'-PTrans_C"/>
</dbReference>